<evidence type="ECO:0000256" key="4">
    <source>
        <dbReference type="ARBA" id="ARBA00023136"/>
    </source>
</evidence>
<keyword evidence="2 5" id="KW-0812">Transmembrane</keyword>
<evidence type="ECO:0008006" key="8">
    <source>
        <dbReference type="Google" id="ProtNLM"/>
    </source>
</evidence>
<accession>A0A328AL20</accession>
<evidence type="ECO:0000256" key="3">
    <source>
        <dbReference type="ARBA" id="ARBA00022989"/>
    </source>
</evidence>
<dbReference type="InterPro" id="IPR007269">
    <property type="entry name" value="ICMT_MeTrfase"/>
</dbReference>
<dbReference type="Pfam" id="PF04140">
    <property type="entry name" value="ICMT"/>
    <property type="match status" value="1"/>
</dbReference>
<dbReference type="OrthoDB" id="7203053at2"/>
<reference evidence="7" key="1">
    <citation type="submission" date="2018-05" db="EMBL/GenBank/DDBJ databases">
        <authorList>
            <person name="Li X."/>
        </authorList>
    </citation>
    <scope>NUCLEOTIDE SEQUENCE [LARGE SCALE GENOMIC DNA]</scope>
    <source>
        <strain evidence="7">LX32</strain>
    </source>
</reference>
<dbReference type="GO" id="GO:0004671">
    <property type="term" value="F:protein C-terminal S-isoprenylcysteine carboxyl O-methyltransferase activity"/>
    <property type="evidence" value="ECO:0007669"/>
    <property type="project" value="InterPro"/>
</dbReference>
<keyword evidence="7" id="KW-1185">Reference proteome</keyword>
<dbReference type="EMBL" id="QFYQ01000001">
    <property type="protein sequence ID" value="RAK55247.1"/>
    <property type="molecule type" value="Genomic_DNA"/>
</dbReference>
<keyword evidence="3 5" id="KW-1133">Transmembrane helix</keyword>
<dbReference type="GO" id="GO:0016020">
    <property type="term" value="C:membrane"/>
    <property type="evidence" value="ECO:0007669"/>
    <property type="project" value="UniProtKB-SubCell"/>
</dbReference>
<comment type="caution">
    <text evidence="6">The sequence shown here is derived from an EMBL/GenBank/DDBJ whole genome shotgun (WGS) entry which is preliminary data.</text>
</comment>
<sequence>MTLSIVILALVTLQRLGELVLARRNTRRLLARGAVEVAPEHYPVLVGLHFAWLAGLWWWGWDRPADLRWLAVYLVLQALRVWTLVSLGERWTTRIIVLPGAPLVRRGPYRILPHPNYAVVVGEIAVLPLVFDLPVYAAVFSALNASILWVRIRAEGRALKRASAAA</sequence>
<evidence type="ECO:0000256" key="2">
    <source>
        <dbReference type="ARBA" id="ARBA00022692"/>
    </source>
</evidence>
<comment type="subcellular location">
    <subcellularLocation>
        <location evidence="1">Membrane</location>
        <topology evidence="1">Multi-pass membrane protein</topology>
    </subcellularLocation>
</comment>
<proteinExistence type="predicted"/>
<feature type="transmembrane region" description="Helical" evidence="5">
    <location>
        <begin position="133"/>
        <end position="152"/>
    </location>
</feature>
<organism evidence="6 7">
    <name type="scientific">Phenylobacterium soli</name>
    <dbReference type="NCBI Taxonomy" id="2170551"/>
    <lineage>
        <taxon>Bacteria</taxon>
        <taxon>Pseudomonadati</taxon>
        <taxon>Pseudomonadota</taxon>
        <taxon>Alphaproteobacteria</taxon>
        <taxon>Caulobacterales</taxon>
        <taxon>Caulobacteraceae</taxon>
        <taxon>Phenylobacterium</taxon>
    </lineage>
</organism>
<evidence type="ECO:0000313" key="6">
    <source>
        <dbReference type="EMBL" id="RAK55247.1"/>
    </source>
</evidence>
<dbReference type="Gene3D" id="1.20.120.1630">
    <property type="match status" value="1"/>
</dbReference>
<evidence type="ECO:0000256" key="1">
    <source>
        <dbReference type="ARBA" id="ARBA00004141"/>
    </source>
</evidence>
<dbReference type="AlphaFoldDB" id="A0A328AL20"/>
<keyword evidence="4 5" id="KW-0472">Membrane</keyword>
<dbReference type="Proteomes" id="UP000249254">
    <property type="component" value="Unassembled WGS sequence"/>
</dbReference>
<protein>
    <recommendedName>
        <fullName evidence="8">Isoprenylcysteine carboxyl methyltransferase</fullName>
    </recommendedName>
</protein>
<evidence type="ECO:0000313" key="7">
    <source>
        <dbReference type="Proteomes" id="UP000249254"/>
    </source>
</evidence>
<evidence type="ECO:0000256" key="5">
    <source>
        <dbReference type="SAM" id="Phobius"/>
    </source>
</evidence>
<feature type="transmembrane region" description="Helical" evidence="5">
    <location>
        <begin position="41"/>
        <end position="60"/>
    </location>
</feature>
<gene>
    <name evidence="6" type="ORF">DJ017_12325</name>
</gene>
<name>A0A328AL20_9CAUL</name>
<dbReference type="RefSeq" id="WP_111528995.1">
    <property type="nucleotide sequence ID" value="NZ_JBHRSG010000003.1"/>
</dbReference>